<feature type="signal peptide" evidence="1">
    <location>
        <begin position="1"/>
        <end position="18"/>
    </location>
</feature>
<evidence type="ECO:0000313" key="2">
    <source>
        <dbReference type="EMBL" id="BFG71702.1"/>
    </source>
</evidence>
<organism evidence="2">
    <name type="scientific">Sediminibacterium sp. KACHI17</name>
    <dbReference type="NCBI Taxonomy" id="1751071"/>
    <lineage>
        <taxon>Bacteria</taxon>
        <taxon>Pseudomonadati</taxon>
        <taxon>Bacteroidota</taxon>
        <taxon>Chitinophagia</taxon>
        <taxon>Chitinophagales</taxon>
        <taxon>Chitinophagaceae</taxon>
        <taxon>Sediminibacterium</taxon>
    </lineage>
</organism>
<proteinExistence type="predicted"/>
<dbReference type="EMBL" id="AP029612">
    <property type="protein sequence ID" value="BFG71702.1"/>
    <property type="molecule type" value="Genomic_DNA"/>
</dbReference>
<keyword evidence="1" id="KW-0732">Signal</keyword>
<dbReference type="PROSITE" id="PS51257">
    <property type="entry name" value="PROKAR_LIPOPROTEIN"/>
    <property type="match status" value="1"/>
</dbReference>
<dbReference type="AlphaFoldDB" id="A0AAT9GM34"/>
<sequence length="133" mass="14827">MKLRSVTLLLLLASALLSCDKSSDELKDQCFEVKILNEICGNAVVQILDQELYTHGENGYKLDDSNYDHVISTRFSCADMSKLYASSSSLKGLRIKVKVTDRHEDDAYCTRCAATIANAPQKFVLLKVTNDCK</sequence>
<name>A0AAT9GM34_9BACT</name>
<dbReference type="RefSeq" id="WP_353549325.1">
    <property type="nucleotide sequence ID" value="NZ_AP029612.1"/>
</dbReference>
<evidence type="ECO:0008006" key="3">
    <source>
        <dbReference type="Google" id="ProtNLM"/>
    </source>
</evidence>
<reference evidence="2" key="1">
    <citation type="submission" date="2024-02" db="EMBL/GenBank/DDBJ databases">
        <title>Sediminibacterium planktonica sp. nov. and Sediminibacterium longus sp. nov., isolated from surface lake and river water.</title>
        <authorList>
            <person name="Watanabe K."/>
            <person name="Takemine S."/>
            <person name="Ishii Y."/>
            <person name="Ogata Y."/>
            <person name="Shindo C."/>
            <person name="Suda W."/>
        </authorList>
    </citation>
    <scope>NUCLEOTIDE SEQUENCE</scope>
    <source>
        <strain evidence="2">KACHI17</strain>
    </source>
</reference>
<gene>
    <name evidence="2" type="ORF">KACHI17_25830</name>
</gene>
<evidence type="ECO:0000256" key="1">
    <source>
        <dbReference type="SAM" id="SignalP"/>
    </source>
</evidence>
<feature type="chain" id="PRO_5043456761" description="Lipoprotein" evidence="1">
    <location>
        <begin position="19"/>
        <end position="133"/>
    </location>
</feature>
<accession>A0AAT9GM34</accession>
<protein>
    <recommendedName>
        <fullName evidence="3">Lipoprotein</fullName>
    </recommendedName>
</protein>